<evidence type="ECO:0000313" key="2">
    <source>
        <dbReference type="Proteomes" id="UP001597168"/>
    </source>
</evidence>
<dbReference type="RefSeq" id="WP_380728936.1">
    <property type="nucleotide sequence ID" value="NZ_JBHTLK010000266.1"/>
</dbReference>
<proteinExistence type="predicted"/>
<reference evidence="2" key="1">
    <citation type="journal article" date="2019" name="Int. J. Syst. Evol. Microbiol.">
        <title>The Global Catalogue of Microorganisms (GCM) 10K type strain sequencing project: providing services to taxonomists for standard genome sequencing and annotation.</title>
        <authorList>
            <consortium name="The Broad Institute Genomics Platform"/>
            <consortium name="The Broad Institute Genome Sequencing Center for Infectious Disease"/>
            <person name="Wu L."/>
            <person name="Ma J."/>
        </authorList>
    </citation>
    <scope>NUCLEOTIDE SEQUENCE [LARGE SCALE GENOMIC DNA]</scope>
    <source>
        <strain evidence="2">CCUG 60214</strain>
    </source>
</reference>
<evidence type="ECO:0000313" key="1">
    <source>
        <dbReference type="EMBL" id="MFD1151695.1"/>
    </source>
</evidence>
<dbReference type="NCBIfam" id="TIGR03816">
    <property type="entry name" value="tadE_like_DECH"/>
    <property type="match status" value="1"/>
</dbReference>
<organism evidence="1 2">
    <name type="scientific">Saccharothrix hoggarensis</name>
    <dbReference type="NCBI Taxonomy" id="913853"/>
    <lineage>
        <taxon>Bacteria</taxon>
        <taxon>Bacillati</taxon>
        <taxon>Actinomycetota</taxon>
        <taxon>Actinomycetes</taxon>
        <taxon>Pseudonocardiales</taxon>
        <taxon>Pseudonocardiaceae</taxon>
        <taxon>Saccharothrix</taxon>
    </lineage>
</organism>
<accession>A0ABW3R4K5</accession>
<protein>
    <submittedName>
        <fullName evidence="1">Rv3654c family TadE-like protein</fullName>
    </submittedName>
</protein>
<sequence>MDDRGAASVLVVAVAGVWLALLGGAALAGEAVVWRHRVVAAADLAALSAAGQLGGGVAHACARAGWVVERMGGRMDACEVDGWQVDVRVSGPPTVFGRPGARARAGPAEG</sequence>
<gene>
    <name evidence="1" type="ORF">ACFQ3T_31560</name>
</gene>
<dbReference type="EMBL" id="JBHTLK010000266">
    <property type="protein sequence ID" value="MFD1151695.1"/>
    <property type="molecule type" value="Genomic_DNA"/>
</dbReference>
<keyword evidence="2" id="KW-1185">Reference proteome</keyword>
<dbReference type="Proteomes" id="UP001597168">
    <property type="component" value="Unassembled WGS sequence"/>
</dbReference>
<comment type="caution">
    <text evidence="1">The sequence shown here is derived from an EMBL/GenBank/DDBJ whole genome shotgun (WGS) entry which is preliminary data.</text>
</comment>
<name>A0ABW3R4K5_9PSEU</name>
<dbReference type="InterPro" id="IPR021202">
    <property type="entry name" value="Rv3654c-like"/>
</dbReference>